<dbReference type="AlphaFoldDB" id="X1IE25"/>
<dbReference type="SMART" id="SM00825">
    <property type="entry name" value="PKS_KS"/>
    <property type="match status" value="1"/>
</dbReference>
<reference evidence="4" key="1">
    <citation type="journal article" date="2014" name="Front. Microbiol.">
        <title>High frequency of phylogenetically diverse reductive dehalogenase-homologous genes in deep subseafloor sedimentary metagenomes.</title>
        <authorList>
            <person name="Kawai M."/>
            <person name="Futagami T."/>
            <person name="Toyoda A."/>
            <person name="Takaki Y."/>
            <person name="Nishi S."/>
            <person name="Hori S."/>
            <person name="Arai W."/>
            <person name="Tsubouchi T."/>
            <person name="Morono Y."/>
            <person name="Uchiyama I."/>
            <person name="Ito T."/>
            <person name="Fujiyama A."/>
            <person name="Inagaki F."/>
            <person name="Takami H."/>
        </authorList>
    </citation>
    <scope>NUCLEOTIDE SEQUENCE</scope>
    <source>
        <strain evidence="4">Expedition CK06-06</strain>
    </source>
</reference>
<dbReference type="InterPro" id="IPR016039">
    <property type="entry name" value="Thiolase-like"/>
</dbReference>
<name>X1IE25_9ZZZZ</name>
<dbReference type="Gene3D" id="3.40.47.10">
    <property type="match status" value="2"/>
</dbReference>
<dbReference type="EMBL" id="BARU01026576">
    <property type="protein sequence ID" value="GAH64369.1"/>
    <property type="molecule type" value="Genomic_DNA"/>
</dbReference>
<dbReference type="InterPro" id="IPR014031">
    <property type="entry name" value="Ketoacyl_synth_C"/>
</dbReference>
<dbReference type="InterPro" id="IPR020841">
    <property type="entry name" value="PKS_Beta-ketoAc_synthase_dom"/>
</dbReference>
<dbReference type="Pfam" id="PF00109">
    <property type="entry name" value="ketoacyl-synt"/>
    <property type="match status" value="1"/>
</dbReference>
<keyword evidence="2" id="KW-0808">Transferase</keyword>
<dbReference type="FunFam" id="3.40.47.10:FF:000018">
    <property type="entry name" value="3-oxoacyl-[acyl-carrier-protein] synthase 2"/>
    <property type="match status" value="1"/>
</dbReference>
<evidence type="ECO:0000256" key="1">
    <source>
        <dbReference type="ARBA" id="ARBA00008467"/>
    </source>
</evidence>
<protein>
    <recommendedName>
        <fullName evidence="3">Ketosynthase family 3 (KS3) domain-containing protein</fullName>
    </recommendedName>
</protein>
<sequence>SVRFGGEIRNFDVIKYVGQRDSKRMDRFTQFAVAAAMQAVNDSGLDFSKEDVFRVGVIVGTGIGGIKEIEEQHIRLLKKGPMKISPFCIPRLMANAAGGNIAIHYGLQGPNICICSACASGSHAIGEAFCSIVTGRSDIVITGGTEAALTPIGLASFCVARSLSTRNDDPTAASRPFDKDRDGFVLSEGVGIIILEEYEHAKKRGANIYAELLGYGATDDGHHITAPLPDGAGAAKTMELALIDARLEKEKVDYINAHGTGTELNDIAESAA</sequence>
<proteinExistence type="inferred from homology"/>
<dbReference type="GO" id="GO:0005829">
    <property type="term" value="C:cytosol"/>
    <property type="evidence" value="ECO:0007669"/>
    <property type="project" value="TreeGrafter"/>
</dbReference>
<dbReference type="PROSITE" id="PS52004">
    <property type="entry name" value="KS3_2"/>
    <property type="match status" value="1"/>
</dbReference>
<evidence type="ECO:0000313" key="4">
    <source>
        <dbReference type="EMBL" id="GAH64369.1"/>
    </source>
</evidence>
<feature type="non-terminal residue" evidence="4">
    <location>
        <position position="272"/>
    </location>
</feature>
<evidence type="ECO:0000256" key="2">
    <source>
        <dbReference type="ARBA" id="ARBA00022679"/>
    </source>
</evidence>
<dbReference type="PANTHER" id="PTHR11712:SF336">
    <property type="entry name" value="3-OXOACYL-[ACYL-CARRIER-PROTEIN] SYNTHASE, MITOCHONDRIAL"/>
    <property type="match status" value="1"/>
</dbReference>
<organism evidence="4">
    <name type="scientific">marine sediment metagenome</name>
    <dbReference type="NCBI Taxonomy" id="412755"/>
    <lineage>
        <taxon>unclassified sequences</taxon>
        <taxon>metagenomes</taxon>
        <taxon>ecological metagenomes</taxon>
    </lineage>
</organism>
<dbReference type="SUPFAM" id="SSF53901">
    <property type="entry name" value="Thiolase-like"/>
    <property type="match status" value="2"/>
</dbReference>
<dbReference type="GO" id="GO:0006633">
    <property type="term" value="P:fatty acid biosynthetic process"/>
    <property type="evidence" value="ECO:0007669"/>
    <property type="project" value="InterPro"/>
</dbReference>
<dbReference type="PROSITE" id="PS00606">
    <property type="entry name" value="KS3_1"/>
    <property type="match status" value="1"/>
</dbReference>
<gene>
    <name evidence="4" type="ORF">S03H2_42673</name>
</gene>
<dbReference type="InterPro" id="IPR018201">
    <property type="entry name" value="Ketoacyl_synth_AS"/>
</dbReference>
<dbReference type="Pfam" id="PF02801">
    <property type="entry name" value="Ketoacyl-synt_C"/>
    <property type="match status" value="1"/>
</dbReference>
<dbReference type="InterPro" id="IPR014030">
    <property type="entry name" value="Ketoacyl_synth_N"/>
</dbReference>
<comment type="caution">
    <text evidence="4">The sequence shown here is derived from an EMBL/GenBank/DDBJ whole genome shotgun (WGS) entry which is preliminary data.</text>
</comment>
<dbReference type="PANTHER" id="PTHR11712">
    <property type="entry name" value="POLYKETIDE SYNTHASE-RELATED"/>
    <property type="match status" value="1"/>
</dbReference>
<accession>X1IE25</accession>
<comment type="similarity">
    <text evidence="1">Belongs to the thiolase-like superfamily. Beta-ketoacyl-ACP synthases family.</text>
</comment>
<dbReference type="InterPro" id="IPR000794">
    <property type="entry name" value="Beta-ketoacyl_synthase"/>
</dbReference>
<evidence type="ECO:0000259" key="3">
    <source>
        <dbReference type="PROSITE" id="PS52004"/>
    </source>
</evidence>
<dbReference type="NCBIfam" id="NF005589">
    <property type="entry name" value="PRK07314.1"/>
    <property type="match status" value="1"/>
</dbReference>
<dbReference type="GO" id="GO:0004315">
    <property type="term" value="F:3-oxoacyl-[acyl-carrier-protein] synthase activity"/>
    <property type="evidence" value="ECO:0007669"/>
    <property type="project" value="InterPro"/>
</dbReference>
<feature type="domain" description="Ketosynthase family 3 (KS3)" evidence="3">
    <location>
        <begin position="1"/>
        <end position="272"/>
    </location>
</feature>
<dbReference type="CDD" id="cd00834">
    <property type="entry name" value="KAS_I_II"/>
    <property type="match status" value="1"/>
</dbReference>
<feature type="non-terminal residue" evidence="4">
    <location>
        <position position="1"/>
    </location>
</feature>